<dbReference type="AlphaFoldDB" id="A0ABD1Z5P7"/>
<reference evidence="1 2" key="1">
    <citation type="submission" date="2024-09" db="EMBL/GenBank/DDBJ databases">
        <title>Chromosome-scale assembly of Riccia fluitans.</title>
        <authorList>
            <person name="Paukszto L."/>
            <person name="Sawicki J."/>
            <person name="Karawczyk K."/>
            <person name="Piernik-Szablinska J."/>
            <person name="Szczecinska M."/>
            <person name="Mazdziarz M."/>
        </authorList>
    </citation>
    <scope>NUCLEOTIDE SEQUENCE [LARGE SCALE GENOMIC DNA]</scope>
    <source>
        <strain evidence="1">Rf_01</strain>
        <tissue evidence="1">Aerial parts of the thallus</tissue>
    </source>
</reference>
<dbReference type="EMBL" id="JBHFFA010000002">
    <property type="protein sequence ID" value="KAL2642991.1"/>
    <property type="molecule type" value="Genomic_DNA"/>
</dbReference>
<accession>A0ABD1Z5P7</accession>
<comment type="caution">
    <text evidence="1">The sequence shown here is derived from an EMBL/GenBank/DDBJ whole genome shotgun (WGS) entry which is preliminary data.</text>
</comment>
<evidence type="ECO:0000313" key="1">
    <source>
        <dbReference type="EMBL" id="KAL2642991.1"/>
    </source>
</evidence>
<organism evidence="1 2">
    <name type="scientific">Riccia fluitans</name>
    <dbReference type="NCBI Taxonomy" id="41844"/>
    <lineage>
        <taxon>Eukaryota</taxon>
        <taxon>Viridiplantae</taxon>
        <taxon>Streptophyta</taxon>
        <taxon>Embryophyta</taxon>
        <taxon>Marchantiophyta</taxon>
        <taxon>Marchantiopsida</taxon>
        <taxon>Marchantiidae</taxon>
        <taxon>Marchantiales</taxon>
        <taxon>Ricciaceae</taxon>
        <taxon>Riccia</taxon>
    </lineage>
</organism>
<evidence type="ECO:0000313" key="2">
    <source>
        <dbReference type="Proteomes" id="UP001605036"/>
    </source>
</evidence>
<sequence>MLGKFPNCIEPALLGMLTVLSRPRLNEGKANAPSIRWPPSVRSPLRSRHRVTSADRPCCVRINPVLPPDTVNMVVHGSTLYSTPVPVLGWLIAHPLI</sequence>
<dbReference type="Proteomes" id="UP001605036">
    <property type="component" value="Unassembled WGS sequence"/>
</dbReference>
<proteinExistence type="predicted"/>
<gene>
    <name evidence="1" type="ORF">R1flu_010578</name>
</gene>
<protein>
    <submittedName>
        <fullName evidence="1">Uncharacterized protein</fullName>
    </submittedName>
</protein>
<keyword evidence="2" id="KW-1185">Reference proteome</keyword>
<name>A0ABD1Z5P7_9MARC</name>